<evidence type="ECO:0000256" key="1">
    <source>
        <dbReference type="SAM" id="MobiDB-lite"/>
    </source>
</evidence>
<name>A0ABQ9KD42_HEVBR</name>
<keyword evidence="3" id="KW-1185">Reference proteome</keyword>
<evidence type="ECO:0000313" key="3">
    <source>
        <dbReference type="Proteomes" id="UP001174677"/>
    </source>
</evidence>
<evidence type="ECO:0000313" key="2">
    <source>
        <dbReference type="EMBL" id="KAJ9135165.1"/>
    </source>
</evidence>
<accession>A0ABQ9KD42</accession>
<dbReference type="EMBL" id="JARPOI010000018">
    <property type="protein sequence ID" value="KAJ9135165.1"/>
    <property type="molecule type" value="Genomic_DNA"/>
</dbReference>
<dbReference type="Gene3D" id="2.40.70.10">
    <property type="entry name" value="Acid Proteases"/>
    <property type="match status" value="1"/>
</dbReference>
<evidence type="ECO:0008006" key="4">
    <source>
        <dbReference type="Google" id="ProtNLM"/>
    </source>
</evidence>
<dbReference type="Proteomes" id="UP001174677">
    <property type="component" value="Chromosome 18"/>
</dbReference>
<reference evidence="2 3" key="1">
    <citation type="journal article" date="2023" name="Plant Biotechnol. J.">
        <title>Chromosome-level wild Hevea brasiliensis genome provides new tools for genomic-assisted breeding and valuable loci to elevate rubber yield.</title>
        <authorList>
            <person name="Cheng H."/>
            <person name="Song X."/>
            <person name="Hu Y."/>
            <person name="Wu T."/>
            <person name="Yang Q."/>
            <person name="An Z."/>
            <person name="Feng S."/>
            <person name="Deng Z."/>
            <person name="Wu W."/>
            <person name="Zeng X."/>
            <person name="Tu M."/>
            <person name="Wang X."/>
            <person name="Huang H."/>
        </authorList>
    </citation>
    <scope>NUCLEOTIDE SEQUENCE [LARGE SCALE GENOMIC DNA]</scope>
    <source>
        <strain evidence="2">MT/VB/25A 57/8</strain>
    </source>
</reference>
<sequence>MKLETTNQRDRKKYYHFHDDHKHTIDECWQLKDEIERLIRQGNLKRFPKMKGRQDKSKDKSQEKHNKKEPIGVIKVITRGLKNVFSVDTKLFSKDPITCRPRDFENIRRPHSDPLVINILVNRYMMQRVLVDIGSSVNLITLEVYEKLGLKREDLTKVIFPLVRLGDKIVSIAETTNLTVILDDKVHK</sequence>
<feature type="region of interest" description="Disordered" evidence="1">
    <location>
        <begin position="46"/>
        <end position="69"/>
    </location>
</feature>
<organism evidence="2 3">
    <name type="scientific">Hevea brasiliensis</name>
    <name type="common">Para rubber tree</name>
    <name type="synonym">Siphonia brasiliensis</name>
    <dbReference type="NCBI Taxonomy" id="3981"/>
    <lineage>
        <taxon>Eukaryota</taxon>
        <taxon>Viridiplantae</taxon>
        <taxon>Streptophyta</taxon>
        <taxon>Embryophyta</taxon>
        <taxon>Tracheophyta</taxon>
        <taxon>Spermatophyta</taxon>
        <taxon>Magnoliopsida</taxon>
        <taxon>eudicotyledons</taxon>
        <taxon>Gunneridae</taxon>
        <taxon>Pentapetalae</taxon>
        <taxon>rosids</taxon>
        <taxon>fabids</taxon>
        <taxon>Malpighiales</taxon>
        <taxon>Euphorbiaceae</taxon>
        <taxon>Crotonoideae</taxon>
        <taxon>Micrandreae</taxon>
        <taxon>Hevea</taxon>
    </lineage>
</organism>
<protein>
    <recommendedName>
        <fullName evidence="4">Aspartic peptidase DDI1-type domain-containing protein</fullName>
    </recommendedName>
</protein>
<dbReference type="InterPro" id="IPR021109">
    <property type="entry name" value="Peptidase_aspartic_dom_sf"/>
</dbReference>
<feature type="compositionally biased region" description="Basic and acidic residues" evidence="1">
    <location>
        <begin position="52"/>
        <end position="69"/>
    </location>
</feature>
<comment type="caution">
    <text evidence="2">The sequence shown here is derived from an EMBL/GenBank/DDBJ whole genome shotgun (WGS) entry which is preliminary data.</text>
</comment>
<proteinExistence type="predicted"/>
<gene>
    <name evidence="2" type="ORF">P3X46_032376</name>
</gene>